<evidence type="ECO:0000256" key="1">
    <source>
        <dbReference type="SAM" id="Phobius"/>
    </source>
</evidence>
<feature type="transmembrane region" description="Helical" evidence="1">
    <location>
        <begin position="291"/>
        <end position="309"/>
    </location>
</feature>
<accession>A0A8H6UYR7</accession>
<dbReference type="InterPro" id="IPR022703">
    <property type="entry name" value="DUF3533"/>
</dbReference>
<evidence type="ECO:0000259" key="2">
    <source>
        <dbReference type="Pfam" id="PF12051"/>
    </source>
</evidence>
<dbReference type="InterPro" id="IPR053001">
    <property type="entry name" value="MNNG_permease-like"/>
</dbReference>
<sequence>MAEHPTSSSPQGGSWKEMRKGFLAAIGMSFLLLQLLFLGNMSYLYATQYQDTSRIHNLKLLYVDYDGGLIGQSVLDAYGMLQSPRFPTLDQLPASDYPDPTDVKKAVCKGNYWGAVYSSPSASRNLSLALATGTDIGNTLTYVWNGARYPAFAQSAVYSNILTLVGAARSAYYASNASNIAASAPLSTNAASLQAFLNPIQATEINIKTADQGPRVLYNTVSIVIPIIQQFFFMMALNGISAKFHVLAKLSPLSNGLLRMCVSLAYTFVASLCQTGYTWAFREHWDVNSNQFVLCWMAIWLYMHINFLLVDVTTAFVPLEFLPFCILTWVIINVSSTISPFELNPGFFHWGYALPSHELYQVLVQIWSDGCENQLYHALPIMFSWWVVGLVAVVFANRHRCEMAVKATVAEQ</sequence>
<gene>
    <name evidence="3" type="ORF">CNMCM5623_001941</name>
</gene>
<keyword evidence="1" id="KW-0472">Membrane</keyword>
<keyword evidence="1" id="KW-0812">Transmembrane</keyword>
<protein>
    <recommendedName>
        <fullName evidence="2">DUF3533 domain-containing protein</fullName>
    </recommendedName>
</protein>
<feature type="transmembrane region" description="Helical" evidence="1">
    <location>
        <begin position="21"/>
        <end position="45"/>
    </location>
</feature>
<keyword evidence="1" id="KW-1133">Transmembrane helix</keyword>
<feature type="transmembrane region" description="Helical" evidence="1">
    <location>
        <begin position="257"/>
        <end position="279"/>
    </location>
</feature>
<dbReference type="GO" id="GO:0016020">
    <property type="term" value="C:membrane"/>
    <property type="evidence" value="ECO:0007669"/>
    <property type="project" value="TreeGrafter"/>
</dbReference>
<dbReference type="AlphaFoldDB" id="A0A8H6UYR7"/>
<dbReference type="Pfam" id="PF12051">
    <property type="entry name" value="DUF3533"/>
    <property type="match status" value="1"/>
</dbReference>
<feature type="transmembrane region" description="Helical" evidence="1">
    <location>
        <begin position="375"/>
        <end position="396"/>
    </location>
</feature>
<dbReference type="PANTHER" id="PTHR34814:SF2">
    <property type="entry name" value="DUF3533 DOMAIN-CONTAINING PROTEIN"/>
    <property type="match status" value="1"/>
</dbReference>
<dbReference type="Proteomes" id="UP000654922">
    <property type="component" value="Unassembled WGS sequence"/>
</dbReference>
<comment type="caution">
    <text evidence="3">The sequence shown here is derived from an EMBL/GenBank/DDBJ whole genome shotgun (WGS) entry which is preliminary data.</text>
</comment>
<feature type="transmembrane region" description="Helical" evidence="1">
    <location>
        <begin position="216"/>
        <end position="237"/>
    </location>
</feature>
<dbReference type="OrthoDB" id="2140105at2759"/>
<dbReference type="PANTHER" id="PTHR34814">
    <property type="entry name" value="NITROSOGUANIDINE RESISTANCE PROTEIN SNG1"/>
    <property type="match status" value="1"/>
</dbReference>
<dbReference type="EMBL" id="JACBAE010001248">
    <property type="protein sequence ID" value="KAF7169154.1"/>
    <property type="molecule type" value="Genomic_DNA"/>
</dbReference>
<evidence type="ECO:0000313" key="3">
    <source>
        <dbReference type="EMBL" id="KAF7169154.1"/>
    </source>
</evidence>
<evidence type="ECO:0000313" key="4">
    <source>
        <dbReference type="Proteomes" id="UP000654922"/>
    </source>
</evidence>
<reference evidence="3" key="1">
    <citation type="submission" date="2020-06" db="EMBL/GenBank/DDBJ databases">
        <title>Draft genome sequences of strains closely related to Aspergillus parafelis and Aspergillus hiratsukae.</title>
        <authorList>
            <person name="Dos Santos R.A.C."/>
            <person name="Rivero-Menendez O."/>
            <person name="Steenwyk J.L."/>
            <person name="Mead M.E."/>
            <person name="Goldman G.H."/>
            <person name="Alastruey-Izquierdo A."/>
            <person name="Rokas A."/>
        </authorList>
    </citation>
    <scope>NUCLEOTIDE SEQUENCE</scope>
    <source>
        <strain evidence="3">CNM-CM5623</strain>
    </source>
</reference>
<organism evidence="3 4">
    <name type="scientific">Aspergillus felis</name>
    <dbReference type="NCBI Taxonomy" id="1287682"/>
    <lineage>
        <taxon>Eukaryota</taxon>
        <taxon>Fungi</taxon>
        <taxon>Dikarya</taxon>
        <taxon>Ascomycota</taxon>
        <taxon>Pezizomycotina</taxon>
        <taxon>Eurotiomycetes</taxon>
        <taxon>Eurotiomycetidae</taxon>
        <taxon>Eurotiales</taxon>
        <taxon>Aspergillaceae</taxon>
        <taxon>Aspergillus</taxon>
        <taxon>Aspergillus subgen. Fumigati</taxon>
    </lineage>
</organism>
<name>A0A8H6UYR7_9EURO</name>
<proteinExistence type="predicted"/>
<feature type="domain" description="DUF3533" evidence="2">
    <location>
        <begin position="30"/>
        <end position="390"/>
    </location>
</feature>